<evidence type="ECO:0000313" key="3">
    <source>
        <dbReference type="EMBL" id="AFG36149.1"/>
    </source>
</evidence>
<gene>
    <name evidence="3" type="ordered locus">Spiaf_0040</name>
</gene>
<dbReference type="EMBL" id="CP003282">
    <property type="protein sequence ID" value="AFG36149.1"/>
    <property type="molecule type" value="Genomic_DNA"/>
</dbReference>
<dbReference type="Proteomes" id="UP000007383">
    <property type="component" value="Chromosome"/>
</dbReference>
<feature type="domain" description="DUF4143" evidence="2">
    <location>
        <begin position="201"/>
        <end position="349"/>
    </location>
</feature>
<keyword evidence="4" id="KW-1185">Reference proteome</keyword>
<dbReference type="eggNOG" id="COG1373">
    <property type="taxonomic scope" value="Bacteria"/>
</dbReference>
<dbReference type="InterPro" id="IPR027417">
    <property type="entry name" value="P-loop_NTPase"/>
</dbReference>
<accession>H9UF56</accession>
<feature type="domain" description="AAA" evidence="1">
    <location>
        <begin position="20"/>
        <end position="149"/>
    </location>
</feature>
<dbReference type="RefSeq" id="WP_014454147.1">
    <property type="nucleotide sequence ID" value="NC_017098.1"/>
</dbReference>
<proteinExistence type="predicted"/>
<sequence>MIQRPLYYSTLLDFVDTPFVKILSGIRRSGKSTIMKLIQEKLTSNGITQQNIIYLNFESMQYINLRQSEALYNHVIERARNLGRVYLFFDEVQLCEGWEEAINSFLVDLDADIYITGSNSNMLSSELSTLLTGRYVQLHVFPLSFREVLDFHAVLNDSLSVQTLLWQYIRRGGFPALHIAHYDEDTSHMLVNDIYDSIVLRDVVARYKIRNIELLQRIMRYVMDNVGNTFSAKAISDYFKNQYRKVDINTVYTYLEALESSYVIQKVNRYDIQGKEILKTQEKYYLADHGIQHAVFGYRDRNISGVLENIVYNELRRRKYTVYIGKLKTKEIDFIAERKNEKLYIQVSYKMESEKTVLREFEPLLQIKDHYPKCIISMDDHFQDNIEGVRHVHLLDFLLED</sequence>
<reference evidence="4" key="1">
    <citation type="journal article" date="2013" name="Stand. Genomic Sci.">
        <title>Complete genome sequence of the halophilic bacterium Spirochaeta africana type strain (Z-7692(T)) from the alkaline Lake Magadi in the East African Rift.</title>
        <authorList>
            <person name="Liolos K."/>
            <person name="Abt B."/>
            <person name="Scheuner C."/>
            <person name="Teshima H."/>
            <person name="Held B."/>
            <person name="Lapidus A."/>
            <person name="Nolan M."/>
            <person name="Lucas S."/>
            <person name="Deshpande S."/>
            <person name="Cheng J.F."/>
            <person name="Tapia R."/>
            <person name="Goodwin L.A."/>
            <person name="Pitluck S."/>
            <person name="Pagani I."/>
            <person name="Ivanova N."/>
            <person name="Mavromatis K."/>
            <person name="Mikhailova N."/>
            <person name="Huntemann M."/>
            <person name="Pati A."/>
            <person name="Chen A."/>
            <person name="Palaniappan K."/>
            <person name="Land M."/>
            <person name="Rohde M."/>
            <person name="Tindall B.J."/>
            <person name="Detter J.C."/>
            <person name="Goker M."/>
            <person name="Bristow J."/>
            <person name="Eisen J.A."/>
            <person name="Markowitz V."/>
            <person name="Hugenholtz P."/>
            <person name="Woyke T."/>
            <person name="Klenk H.P."/>
            <person name="Kyrpides N.C."/>
        </authorList>
    </citation>
    <scope>NUCLEOTIDE SEQUENCE</scope>
    <source>
        <strain evidence="4">ATCC 700263 / DSM 8902 / Z-7692</strain>
    </source>
</reference>
<dbReference type="Pfam" id="PF13635">
    <property type="entry name" value="DUF4143"/>
    <property type="match status" value="1"/>
</dbReference>
<evidence type="ECO:0000259" key="2">
    <source>
        <dbReference type="Pfam" id="PF13635"/>
    </source>
</evidence>
<dbReference type="HOGENOM" id="CLU_041527_1_1_12"/>
<dbReference type="Pfam" id="PF13173">
    <property type="entry name" value="AAA_14"/>
    <property type="match status" value="1"/>
</dbReference>
<protein>
    <submittedName>
        <fullName evidence="3">Putative ATPase (AAA+ superfamily)</fullName>
    </submittedName>
</protein>
<dbReference type="SUPFAM" id="SSF52540">
    <property type="entry name" value="P-loop containing nucleoside triphosphate hydrolases"/>
    <property type="match status" value="1"/>
</dbReference>
<dbReference type="PATRIC" id="fig|889378.3.peg.43"/>
<dbReference type="InterPro" id="IPR025420">
    <property type="entry name" value="DUF4143"/>
</dbReference>
<evidence type="ECO:0000259" key="1">
    <source>
        <dbReference type="Pfam" id="PF13173"/>
    </source>
</evidence>
<dbReference type="STRING" id="889378.Spiaf_0040"/>
<dbReference type="PANTHER" id="PTHR33295:SF20">
    <property type="entry name" value="ATPASE"/>
    <property type="match status" value="1"/>
</dbReference>
<dbReference type="AlphaFoldDB" id="H9UF56"/>
<organism evidence="3 4">
    <name type="scientific">Spirochaeta africana (strain ATCC 700263 / DSM 8902 / Z-7692)</name>
    <dbReference type="NCBI Taxonomy" id="889378"/>
    <lineage>
        <taxon>Bacteria</taxon>
        <taxon>Pseudomonadati</taxon>
        <taxon>Spirochaetota</taxon>
        <taxon>Spirochaetia</taxon>
        <taxon>Spirochaetales</taxon>
        <taxon>Spirochaetaceae</taxon>
        <taxon>Spirochaeta</taxon>
    </lineage>
</organism>
<dbReference type="OrthoDB" id="9801684at2"/>
<dbReference type="PANTHER" id="PTHR33295">
    <property type="entry name" value="ATPASE"/>
    <property type="match status" value="1"/>
</dbReference>
<dbReference type="InterPro" id="IPR041682">
    <property type="entry name" value="AAA_14"/>
</dbReference>
<evidence type="ECO:0000313" key="4">
    <source>
        <dbReference type="Proteomes" id="UP000007383"/>
    </source>
</evidence>
<name>H9UF56_SPIAZ</name>
<dbReference type="KEGG" id="sfc:Spiaf_0040"/>